<dbReference type="InterPro" id="IPR029058">
    <property type="entry name" value="AB_hydrolase_fold"/>
</dbReference>
<evidence type="ECO:0000313" key="3">
    <source>
        <dbReference type="Proteomes" id="UP001175261"/>
    </source>
</evidence>
<dbReference type="AlphaFoldDB" id="A0AA39LCC4"/>
<sequence length="280" mass="31515">MDVAIDTSKGQFGPEFVQSETLSSLTWYSGRKTPLFLIHDGGGTTFTYHLLDPQGRFVYAIANPRWESGQPFEGGIPEMGRIYADYIRQTVRKVGFPAKRSRDGRLEILLGGWSLGGLLSLEVARLLVHDVRVKVTGIVMIDSVYYQPDTKREIGSVGFQTDETGKTKNQILAQRAMTEARRMLSTWDYPTWEGKHAQDRPRVILLRATEPVPTKENEGTSTLDKRREDPKLGWGSYGEDFLEETIDIPGNHFSLAEMPHVVAMSAALKRACEKLDLPKR</sequence>
<reference evidence="2" key="1">
    <citation type="submission" date="2022-10" db="EMBL/GenBank/DDBJ databases">
        <title>Determination and structural analysis of whole genome sequence of Sarocladium strictum F4-1.</title>
        <authorList>
            <person name="Hu L."/>
            <person name="Jiang Y."/>
        </authorList>
    </citation>
    <scope>NUCLEOTIDE SEQUENCE</scope>
    <source>
        <strain evidence="2">F4-1</strain>
    </source>
</reference>
<gene>
    <name evidence="2" type="ORF">NLU13_1510</name>
</gene>
<evidence type="ECO:0000313" key="2">
    <source>
        <dbReference type="EMBL" id="KAK0392012.1"/>
    </source>
</evidence>
<protein>
    <recommendedName>
        <fullName evidence="1">Thioesterase TesA-like domain-containing protein</fullName>
    </recommendedName>
</protein>
<dbReference type="EMBL" id="JAPDFR010000001">
    <property type="protein sequence ID" value="KAK0392012.1"/>
    <property type="molecule type" value="Genomic_DNA"/>
</dbReference>
<evidence type="ECO:0000259" key="1">
    <source>
        <dbReference type="SMART" id="SM00824"/>
    </source>
</evidence>
<dbReference type="SMART" id="SM00824">
    <property type="entry name" value="PKS_TE"/>
    <property type="match status" value="1"/>
</dbReference>
<feature type="domain" description="Thioesterase TesA-like" evidence="1">
    <location>
        <begin position="41"/>
        <end position="268"/>
    </location>
</feature>
<dbReference type="InterPro" id="IPR020802">
    <property type="entry name" value="TesA-like"/>
</dbReference>
<comment type="caution">
    <text evidence="2">The sequence shown here is derived from an EMBL/GenBank/DDBJ whole genome shotgun (WGS) entry which is preliminary data.</text>
</comment>
<organism evidence="2 3">
    <name type="scientific">Sarocladium strictum</name>
    <name type="common">Black bundle disease fungus</name>
    <name type="synonym">Acremonium strictum</name>
    <dbReference type="NCBI Taxonomy" id="5046"/>
    <lineage>
        <taxon>Eukaryota</taxon>
        <taxon>Fungi</taxon>
        <taxon>Dikarya</taxon>
        <taxon>Ascomycota</taxon>
        <taxon>Pezizomycotina</taxon>
        <taxon>Sordariomycetes</taxon>
        <taxon>Hypocreomycetidae</taxon>
        <taxon>Hypocreales</taxon>
        <taxon>Sarocladiaceae</taxon>
        <taxon>Sarocladium</taxon>
    </lineage>
</organism>
<accession>A0AA39LCC4</accession>
<proteinExistence type="predicted"/>
<dbReference type="Proteomes" id="UP001175261">
    <property type="component" value="Unassembled WGS sequence"/>
</dbReference>
<dbReference type="SUPFAM" id="SSF53474">
    <property type="entry name" value="alpha/beta-Hydrolases"/>
    <property type="match status" value="1"/>
</dbReference>
<keyword evidence="3" id="KW-1185">Reference proteome</keyword>
<name>A0AA39LCC4_SARSR</name>
<dbReference type="Gene3D" id="3.40.50.1820">
    <property type="entry name" value="alpha/beta hydrolase"/>
    <property type="match status" value="1"/>
</dbReference>